<evidence type="ECO:0000256" key="1">
    <source>
        <dbReference type="ARBA" id="ARBA00010646"/>
    </source>
</evidence>
<dbReference type="GO" id="GO:0009253">
    <property type="term" value="P:peptidoglycan catabolic process"/>
    <property type="evidence" value="ECO:0007669"/>
    <property type="project" value="InterPro"/>
</dbReference>
<accession>A0A060C3E8</accession>
<evidence type="ECO:0000256" key="2">
    <source>
        <dbReference type="SAM" id="MobiDB-lite"/>
    </source>
</evidence>
<reference evidence="3" key="1">
    <citation type="journal article" date="2013" name="Environ. Microbiol.">
        <title>Seasonally variable intestinal metagenomes of the red palm weevil (Rhynchophorus ferrugineus).</title>
        <authorList>
            <person name="Jia S."/>
            <person name="Zhang X."/>
            <person name="Zhang G."/>
            <person name="Yin A."/>
            <person name="Zhang S."/>
            <person name="Li F."/>
            <person name="Wang L."/>
            <person name="Zhao D."/>
            <person name="Yun Q."/>
            <person name="Tala"/>
            <person name="Wang J."/>
            <person name="Sun G."/>
            <person name="Baabdullah M."/>
            <person name="Yu X."/>
            <person name="Hu S."/>
            <person name="Al-Mssallem I.S."/>
            <person name="Yu J."/>
        </authorList>
    </citation>
    <scope>NUCLEOTIDE SEQUENCE</scope>
</reference>
<feature type="non-terminal residue" evidence="3">
    <location>
        <position position="1"/>
    </location>
</feature>
<dbReference type="EMBL" id="KF120008">
    <property type="protein sequence ID" value="AIA87276.1"/>
    <property type="molecule type" value="Genomic_DNA"/>
</dbReference>
<comment type="similarity">
    <text evidence="1">Belongs to the glycosyl hydrolase 25 family.</text>
</comment>
<dbReference type="InterPro" id="IPR002053">
    <property type="entry name" value="Glyco_hydro_25"/>
</dbReference>
<dbReference type="AlphaFoldDB" id="A0A060C3E8"/>
<protein>
    <submittedName>
        <fullName evidence="3">CAZy families GH25 protein</fullName>
    </submittedName>
</protein>
<dbReference type="GO" id="GO:0003796">
    <property type="term" value="F:lysozyme activity"/>
    <property type="evidence" value="ECO:0007669"/>
    <property type="project" value="InterPro"/>
</dbReference>
<dbReference type="PROSITE" id="PS51904">
    <property type="entry name" value="GLYCOSYL_HYDROL_F25_2"/>
    <property type="match status" value="1"/>
</dbReference>
<sequence>ATDSSEVAAESENPTTTTSTINTTTSSTSPAISNIVLASSGTVDTFTIGDTRYTSVDAVDVSSYQSWMTQNDYNELKSLGVTTVIVKISEGSTYLNKYASQTNYI</sequence>
<dbReference type="InterPro" id="IPR017853">
    <property type="entry name" value="GH"/>
</dbReference>
<feature type="compositionally biased region" description="Low complexity" evidence="2">
    <location>
        <begin position="8"/>
        <end position="28"/>
    </location>
</feature>
<dbReference type="SUPFAM" id="SSF51445">
    <property type="entry name" value="(Trans)glycosidases"/>
    <property type="match status" value="1"/>
</dbReference>
<name>A0A060C3E8_9LACO</name>
<dbReference type="Pfam" id="PF01183">
    <property type="entry name" value="Glyco_hydro_25"/>
    <property type="match status" value="1"/>
</dbReference>
<feature type="region of interest" description="Disordered" evidence="2">
    <location>
        <begin position="1"/>
        <end position="28"/>
    </location>
</feature>
<organism evidence="3">
    <name type="scientific">uncultured Lactobacillus sp</name>
    <dbReference type="NCBI Taxonomy" id="153152"/>
    <lineage>
        <taxon>Bacteria</taxon>
        <taxon>Bacillati</taxon>
        <taxon>Bacillota</taxon>
        <taxon>Bacilli</taxon>
        <taxon>Lactobacillales</taxon>
        <taxon>Lactobacillaceae</taxon>
        <taxon>Lactobacillus</taxon>
        <taxon>environmental samples</taxon>
    </lineage>
</organism>
<proteinExistence type="inferred from homology"/>
<dbReference type="Gene3D" id="3.20.20.80">
    <property type="entry name" value="Glycosidases"/>
    <property type="match status" value="1"/>
</dbReference>
<feature type="non-terminal residue" evidence="3">
    <location>
        <position position="105"/>
    </location>
</feature>
<evidence type="ECO:0000313" key="3">
    <source>
        <dbReference type="EMBL" id="AIA87276.1"/>
    </source>
</evidence>
<dbReference type="GO" id="GO:0016998">
    <property type="term" value="P:cell wall macromolecule catabolic process"/>
    <property type="evidence" value="ECO:0007669"/>
    <property type="project" value="InterPro"/>
</dbReference>